<dbReference type="OrthoDB" id="378730at2"/>
<dbReference type="SMART" id="SM00897">
    <property type="entry name" value="FIST"/>
    <property type="match status" value="1"/>
</dbReference>
<evidence type="ECO:0000259" key="2">
    <source>
        <dbReference type="SMART" id="SM01204"/>
    </source>
</evidence>
<proteinExistence type="predicted"/>
<dbReference type="InterPro" id="IPR019494">
    <property type="entry name" value="FIST_C"/>
</dbReference>
<protein>
    <submittedName>
        <fullName evidence="3">FIST N domain-containing protein</fullName>
    </submittedName>
</protein>
<dbReference type="SMART" id="SM01204">
    <property type="entry name" value="FIST_C"/>
    <property type="match status" value="1"/>
</dbReference>
<dbReference type="Pfam" id="PF10442">
    <property type="entry name" value="FIST_C"/>
    <property type="match status" value="1"/>
</dbReference>
<dbReference type="PANTHER" id="PTHR40252:SF2">
    <property type="entry name" value="BLR0328 PROTEIN"/>
    <property type="match status" value="1"/>
</dbReference>
<dbReference type="Pfam" id="PF08495">
    <property type="entry name" value="FIST"/>
    <property type="match status" value="1"/>
</dbReference>
<dbReference type="AlphaFoldDB" id="A0A1M4VDT2"/>
<accession>A0A1M4VDT2</accession>
<dbReference type="Proteomes" id="UP000184462">
    <property type="component" value="Unassembled WGS sequence"/>
</dbReference>
<feature type="domain" description="FIST C-domain" evidence="2">
    <location>
        <begin position="211"/>
        <end position="341"/>
    </location>
</feature>
<dbReference type="EMBL" id="FQTW01000004">
    <property type="protein sequence ID" value="SHE67077.1"/>
    <property type="molecule type" value="Genomic_DNA"/>
</dbReference>
<sequence length="358" mass="40066">MHFLIKNKAQLLKALKQFNNNGTTKALVLVSDLIKDDFRAEYLGMINDHQLEIYGGTFPSLIYNSKASDNGFILVAMPDIVNASLLPLDLEPKDLNKTINRLKTNSHNNDVKSIFTLVSAFGTDKTIFLKSLYNTFGNTVNYFGAGCGSISKNKGQEIVSNKGFASNSGLILQLKSKLEINYAHGWKSSDNIYKVTECVGNEIISINWEPAFKVYQQIIASEYNLNINKTNFFEVAKQFPLGMLRLDSELIIRDPYGITKREGILVVDKIEEGEFIKIMFGTSEGLLNSTKAIRINKNQNAICFNCISRKLFHQENISLELNKIAPNNLIGAFSIGEIVNQGDSYLEMFNKIVTTAKC</sequence>
<dbReference type="RefSeq" id="WP_073192724.1">
    <property type="nucleotide sequence ID" value="NZ_FQTW01000004.1"/>
</dbReference>
<dbReference type="PANTHER" id="PTHR40252">
    <property type="entry name" value="BLR0328 PROTEIN"/>
    <property type="match status" value="1"/>
</dbReference>
<dbReference type="STRING" id="1155689.SAMN05444278_1046"/>
<feature type="domain" description="FIST" evidence="1">
    <location>
        <begin position="23"/>
        <end position="210"/>
    </location>
</feature>
<dbReference type="InterPro" id="IPR013702">
    <property type="entry name" value="FIST_domain_N"/>
</dbReference>
<evidence type="ECO:0000259" key="1">
    <source>
        <dbReference type="SMART" id="SM00897"/>
    </source>
</evidence>
<evidence type="ECO:0000313" key="4">
    <source>
        <dbReference type="Proteomes" id="UP000184462"/>
    </source>
</evidence>
<keyword evidence="4" id="KW-1185">Reference proteome</keyword>
<organism evidence="3 4">
    <name type="scientific">Psychroflexus salarius</name>
    <dbReference type="NCBI Taxonomy" id="1155689"/>
    <lineage>
        <taxon>Bacteria</taxon>
        <taxon>Pseudomonadati</taxon>
        <taxon>Bacteroidota</taxon>
        <taxon>Flavobacteriia</taxon>
        <taxon>Flavobacteriales</taxon>
        <taxon>Flavobacteriaceae</taxon>
        <taxon>Psychroflexus</taxon>
    </lineage>
</organism>
<evidence type="ECO:0000313" key="3">
    <source>
        <dbReference type="EMBL" id="SHE67077.1"/>
    </source>
</evidence>
<name>A0A1M4VDT2_9FLAO</name>
<reference evidence="3 4" key="1">
    <citation type="submission" date="2016-11" db="EMBL/GenBank/DDBJ databases">
        <authorList>
            <person name="Jaros S."/>
            <person name="Januszkiewicz K."/>
            <person name="Wedrychowicz H."/>
        </authorList>
    </citation>
    <scope>NUCLEOTIDE SEQUENCE [LARGE SCALE GENOMIC DNA]</scope>
    <source>
        <strain evidence="3 4">DSM 25661</strain>
    </source>
</reference>
<gene>
    <name evidence="3" type="ORF">SAMN05444278_1046</name>
</gene>